<name>A0ABQ5HKV4_9ASTR</name>
<sequence>MQAASDRKELCNLKRKPMEFELEINDAQGFRLERGCTILANEGNSNPQAVSVGMDSILLDKLQFVEDTYRDQDHEVKRLSEGKASIPVSRFEGTHKEWSWRYNVVNAEDQFRRNTHICFSKTGPSSRLRLSLETRLILPGETITPRVLGRIYVRS</sequence>
<evidence type="ECO:0000313" key="2">
    <source>
        <dbReference type="Proteomes" id="UP001151760"/>
    </source>
</evidence>
<dbReference type="Proteomes" id="UP001151760">
    <property type="component" value="Unassembled WGS sequence"/>
</dbReference>
<dbReference type="EMBL" id="BQNB010019693">
    <property type="protein sequence ID" value="GJT88049.1"/>
    <property type="molecule type" value="Genomic_DNA"/>
</dbReference>
<reference evidence="1" key="2">
    <citation type="submission" date="2022-01" db="EMBL/GenBank/DDBJ databases">
        <authorList>
            <person name="Yamashiro T."/>
            <person name="Shiraishi A."/>
            <person name="Satake H."/>
            <person name="Nakayama K."/>
        </authorList>
    </citation>
    <scope>NUCLEOTIDE SEQUENCE</scope>
</reference>
<comment type="caution">
    <text evidence="1">The sequence shown here is derived from an EMBL/GenBank/DDBJ whole genome shotgun (WGS) entry which is preliminary data.</text>
</comment>
<proteinExistence type="predicted"/>
<keyword evidence="2" id="KW-1185">Reference proteome</keyword>
<organism evidence="1 2">
    <name type="scientific">Tanacetum coccineum</name>
    <dbReference type="NCBI Taxonomy" id="301880"/>
    <lineage>
        <taxon>Eukaryota</taxon>
        <taxon>Viridiplantae</taxon>
        <taxon>Streptophyta</taxon>
        <taxon>Embryophyta</taxon>
        <taxon>Tracheophyta</taxon>
        <taxon>Spermatophyta</taxon>
        <taxon>Magnoliopsida</taxon>
        <taxon>eudicotyledons</taxon>
        <taxon>Gunneridae</taxon>
        <taxon>Pentapetalae</taxon>
        <taxon>asterids</taxon>
        <taxon>campanulids</taxon>
        <taxon>Asterales</taxon>
        <taxon>Asteraceae</taxon>
        <taxon>Asteroideae</taxon>
        <taxon>Anthemideae</taxon>
        <taxon>Anthemidinae</taxon>
        <taxon>Tanacetum</taxon>
    </lineage>
</organism>
<reference evidence="1" key="1">
    <citation type="journal article" date="2022" name="Int. J. Mol. Sci.">
        <title>Draft Genome of Tanacetum Coccineum: Genomic Comparison of Closely Related Tanacetum-Family Plants.</title>
        <authorList>
            <person name="Yamashiro T."/>
            <person name="Shiraishi A."/>
            <person name="Nakayama K."/>
            <person name="Satake H."/>
        </authorList>
    </citation>
    <scope>NUCLEOTIDE SEQUENCE</scope>
</reference>
<evidence type="ECO:0000313" key="1">
    <source>
        <dbReference type="EMBL" id="GJT88049.1"/>
    </source>
</evidence>
<protein>
    <submittedName>
        <fullName evidence="1">Uncharacterized protein</fullName>
    </submittedName>
</protein>
<gene>
    <name evidence="1" type="ORF">Tco_1069766</name>
</gene>
<accession>A0ABQ5HKV4</accession>